<keyword evidence="2" id="KW-0812">Transmembrane</keyword>
<dbReference type="AlphaFoldDB" id="U6MD43"/>
<dbReference type="GO" id="GO:0005854">
    <property type="term" value="C:nascent polypeptide-associated complex"/>
    <property type="evidence" value="ECO:0007669"/>
    <property type="project" value="InterPro"/>
</dbReference>
<feature type="region of interest" description="Disordered" evidence="1">
    <location>
        <begin position="946"/>
        <end position="1005"/>
    </location>
</feature>
<feature type="compositionally biased region" description="Acidic residues" evidence="1">
    <location>
        <begin position="985"/>
        <end position="994"/>
    </location>
</feature>
<evidence type="ECO:0000313" key="3">
    <source>
        <dbReference type="EMBL" id="CDJ60993.1"/>
    </source>
</evidence>
<feature type="compositionally biased region" description="Polar residues" evidence="1">
    <location>
        <begin position="691"/>
        <end position="703"/>
    </location>
</feature>
<organism evidence="3 4">
    <name type="scientific">Eimeria maxima</name>
    <name type="common">Coccidian parasite</name>
    <dbReference type="NCBI Taxonomy" id="5804"/>
    <lineage>
        <taxon>Eukaryota</taxon>
        <taxon>Sar</taxon>
        <taxon>Alveolata</taxon>
        <taxon>Apicomplexa</taxon>
        <taxon>Conoidasida</taxon>
        <taxon>Coccidia</taxon>
        <taxon>Eucoccidiorida</taxon>
        <taxon>Eimeriorina</taxon>
        <taxon>Eimeriidae</taxon>
        <taxon>Eimeria</taxon>
    </lineage>
</organism>
<feature type="region of interest" description="Disordered" evidence="1">
    <location>
        <begin position="570"/>
        <end position="718"/>
    </location>
</feature>
<dbReference type="OrthoDB" id="349101at2759"/>
<name>U6MD43_EIMMA</name>
<feature type="compositionally biased region" description="Low complexity" evidence="1">
    <location>
        <begin position="678"/>
        <end position="690"/>
    </location>
</feature>
<dbReference type="PANTHER" id="PTHR21713">
    <property type="entry name" value="NASCENT POLYPEPTIDE ASSOCIATED COMPLEX ALPHA SUBUNIT-RELATED"/>
    <property type="match status" value="1"/>
</dbReference>
<dbReference type="VEuPathDB" id="ToxoDB:EMWEY_00036930"/>
<feature type="region of interest" description="Disordered" evidence="1">
    <location>
        <begin position="383"/>
        <end position="409"/>
    </location>
</feature>
<reference evidence="3" key="2">
    <citation type="submission" date="2013-10" db="EMBL/GenBank/DDBJ databases">
        <authorList>
            <person name="Aslett M."/>
        </authorList>
    </citation>
    <scope>NUCLEOTIDE SEQUENCE [LARGE SCALE GENOMIC DNA]</scope>
    <source>
        <strain evidence="3">Weybridge</strain>
    </source>
</reference>
<dbReference type="RefSeq" id="XP_013337643.1">
    <property type="nucleotide sequence ID" value="XM_013482189.1"/>
</dbReference>
<feature type="compositionally biased region" description="Polar residues" evidence="1">
    <location>
        <begin position="123"/>
        <end position="132"/>
    </location>
</feature>
<gene>
    <name evidence="3" type="ORF">EMWEY_00036930</name>
</gene>
<protein>
    <recommendedName>
        <fullName evidence="5">Transmembrane protein</fullName>
    </recommendedName>
</protein>
<feature type="compositionally biased region" description="Basic and acidic residues" evidence="1">
    <location>
        <begin position="995"/>
        <end position="1005"/>
    </location>
</feature>
<evidence type="ECO:0000256" key="1">
    <source>
        <dbReference type="SAM" id="MobiDB-lite"/>
    </source>
</evidence>
<dbReference type="Proteomes" id="UP000030763">
    <property type="component" value="Unassembled WGS sequence"/>
</dbReference>
<proteinExistence type="predicted"/>
<keyword evidence="4" id="KW-1185">Reference proteome</keyword>
<dbReference type="OMA" id="VNTPQQY"/>
<feature type="transmembrane region" description="Helical" evidence="2">
    <location>
        <begin position="77"/>
        <end position="97"/>
    </location>
</feature>
<evidence type="ECO:0008006" key="5">
    <source>
        <dbReference type="Google" id="ProtNLM"/>
    </source>
</evidence>
<feature type="compositionally biased region" description="Basic and acidic residues" evidence="1">
    <location>
        <begin position="608"/>
        <end position="617"/>
    </location>
</feature>
<feature type="compositionally biased region" description="Basic and acidic residues" evidence="1">
    <location>
        <begin position="633"/>
        <end position="646"/>
    </location>
</feature>
<dbReference type="InterPro" id="IPR016641">
    <property type="entry name" value="EGD2/NACA0like"/>
</dbReference>
<keyword evidence="2" id="KW-0472">Membrane</keyword>
<feature type="compositionally biased region" description="Basic and acidic residues" evidence="1">
    <location>
        <begin position="958"/>
        <end position="984"/>
    </location>
</feature>
<feature type="compositionally biased region" description="Low complexity" evidence="1">
    <location>
        <begin position="570"/>
        <end position="606"/>
    </location>
</feature>
<sequence length="1005" mass="113330">MGYSATEVSGNDQATARPHWGSFSDASSFVSDDPKGGLFGLTTGQELDLFRSRVASGKNGQYAPQRGGQGGSHSSSFLRIVALASVLAFVFLVSLCIEVQKRIPGRRLSAQDEGTPQHAALQSCGQDTQGSPEATADGHSEGLVGAPHEISPERPPGGHPEQQLEETLERLDHSSLHTRTSAEGPNETTLTEPQGTGDRNVWSKDGFVGIDAPHQSLQSPAEAGSRQGRKRSRSTSRGGSVSSDTEVKRAKQTLRPSEEGDTASQQAQLQGEQEQEQQKQQKQKQEHDAHLQITGEGVKQQDLLFEGRVSPDRSSSSPKAFDSKTSGASASTPGDESQKLLVERDIDVINAARTLLQMTKHREEAKTCQHKQHITEAFPVDAATPEQRQHCQHQHQDEEQRNNQKQRQQDNIGEQALLPHPQPLLESLKPEDMPQDHWDLLQLLLQQQKQIQQQLQCQLRRQRRQVRNLQKLLEGPKLEQPQQPTEPQQQQQEDLQQVQRELQVVQQQLQLHQSQLELQELLQQQAYEQLQQQQQKVQQQQQQLQEQQQQLQLQQQQLQRQQQQLQELKQGDKQQQPQQTELQTQQQIQQQQTQQQLRRSPQLQQPHPHADTGKEESPQVQAGKRAIWSQERQQGKEQEERKKQEQKGGNLHGGDSHAVANSSGESLSAAGRSSPQRAQGATTGAAVAGTLSSTRISGEASTTEDLRRHPFARLPAPLPGPMRPLHVVDGDPNIIYGTRWAAPLLQRAQNVLWAERISAEGLHQLKLVAQKLAMHLLYFQKERLVGLNPSAVLPRLGVRFLAFDVIVCTLQLLGQSATVPWFRRLANAVPNDWGVIRDAKVNSPQANFNMVLVEDLVRAVELLKQGTRPSPEQLVEIKRRLFCSEYSPKSFLSSTYTQWRVQYALFTTKHQHRRIPQGHTKFPTYRLGSGQQEDDWIIADGEPSLQQQAEPQQHRQQHRPDHSSLEQQRRDEIHESTLDEHTEGDYDEDEEEEDRGNMIKRRESR</sequence>
<keyword evidence="2" id="KW-1133">Transmembrane helix</keyword>
<feature type="compositionally biased region" description="Polar residues" evidence="1">
    <location>
        <begin position="312"/>
        <end position="335"/>
    </location>
</feature>
<evidence type="ECO:0000256" key="2">
    <source>
        <dbReference type="SAM" id="Phobius"/>
    </source>
</evidence>
<feature type="compositionally biased region" description="Polar residues" evidence="1">
    <location>
        <begin position="659"/>
        <end position="677"/>
    </location>
</feature>
<reference evidence="3" key="1">
    <citation type="submission" date="2013-10" db="EMBL/GenBank/DDBJ databases">
        <title>Genomic analysis of the causative agents of coccidiosis in chickens.</title>
        <authorList>
            <person name="Reid A.J."/>
            <person name="Blake D."/>
            <person name="Billington K."/>
            <person name="Browne H."/>
            <person name="Dunn M."/>
            <person name="Hung S."/>
            <person name="Kawahara F."/>
            <person name="Miranda-Saavedra D."/>
            <person name="Mourier T."/>
            <person name="Nagra H."/>
            <person name="Otto T.D."/>
            <person name="Rawlings N."/>
            <person name="Sanchez A."/>
            <person name="Sanders M."/>
            <person name="Subramaniam C."/>
            <person name="Tay Y."/>
            <person name="Dear P."/>
            <person name="Doerig C."/>
            <person name="Gruber A."/>
            <person name="Parkinson J."/>
            <person name="Shirley M."/>
            <person name="Wan K.L."/>
            <person name="Berriman M."/>
            <person name="Tomley F."/>
            <person name="Pain A."/>
        </authorList>
    </citation>
    <scope>NUCLEOTIDE SEQUENCE [LARGE SCALE GENOMIC DNA]</scope>
    <source>
        <strain evidence="3">Weybridge</strain>
    </source>
</reference>
<dbReference type="GeneID" id="25337679"/>
<accession>U6MD43</accession>
<feature type="region of interest" description="Disordered" evidence="1">
    <location>
        <begin position="108"/>
        <end position="341"/>
    </location>
</feature>
<feature type="region of interest" description="Disordered" evidence="1">
    <location>
        <begin position="473"/>
        <end position="493"/>
    </location>
</feature>
<evidence type="ECO:0000313" key="4">
    <source>
        <dbReference type="Proteomes" id="UP000030763"/>
    </source>
</evidence>
<dbReference type="EMBL" id="HG721977">
    <property type="protein sequence ID" value="CDJ60993.1"/>
    <property type="molecule type" value="Genomic_DNA"/>
</dbReference>
<feature type="compositionally biased region" description="Polar residues" evidence="1">
    <location>
        <begin position="177"/>
        <end position="194"/>
    </location>
</feature>
<feature type="compositionally biased region" description="Basic and acidic residues" evidence="1">
    <location>
        <begin position="276"/>
        <end position="290"/>
    </location>
</feature>